<dbReference type="Proteomes" id="UP000326757">
    <property type="component" value="Unassembled WGS sequence"/>
</dbReference>
<gene>
    <name evidence="1" type="ORF">EYC80_001535</name>
</gene>
<evidence type="ECO:0000313" key="1">
    <source>
        <dbReference type="EMBL" id="KAB8297733.1"/>
    </source>
</evidence>
<protein>
    <recommendedName>
        <fullName evidence="3">DUF4470 domain-containing protein</fullName>
    </recommendedName>
</protein>
<dbReference type="OrthoDB" id="2423701at2759"/>
<organism evidence="1 2">
    <name type="scientific">Monilinia laxa</name>
    <name type="common">Brown rot fungus</name>
    <name type="synonym">Sclerotinia laxa</name>
    <dbReference type="NCBI Taxonomy" id="61186"/>
    <lineage>
        <taxon>Eukaryota</taxon>
        <taxon>Fungi</taxon>
        <taxon>Dikarya</taxon>
        <taxon>Ascomycota</taxon>
        <taxon>Pezizomycotina</taxon>
        <taxon>Leotiomycetes</taxon>
        <taxon>Helotiales</taxon>
        <taxon>Sclerotiniaceae</taxon>
        <taxon>Monilinia</taxon>
    </lineage>
</organism>
<proteinExistence type="predicted"/>
<name>A0A5N6K579_MONLA</name>
<dbReference type="AlphaFoldDB" id="A0A5N6K579"/>
<accession>A0A5N6K579</accession>
<reference evidence="1 2" key="1">
    <citation type="submission" date="2019-06" db="EMBL/GenBank/DDBJ databases">
        <title>Genome Sequence of the Brown Rot Fungal Pathogen Monilinia laxa.</title>
        <authorList>
            <person name="De Miccolis Angelini R.M."/>
            <person name="Landi L."/>
            <person name="Abate D."/>
            <person name="Pollastro S."/>
            <person name="Romanazzi G."/>
            <person name="Faretra F."/>
        </authorList>
    </citation>
    <scope>NUCLEOTIDE SEQUENCE [LARGE SCALE GENOMIC DNA]</scope>
    <source>
        <strain evidence="1 2">Mlax316</strain>
    </source>
</reference>
<comment type="caution">
    <text evidence="1">The sequence shown here is derived from an EMBL/GenBank/DDBJ whole genome shotgun (WGS) entry which is preliminary data.</text>
</comment>
<dbReference type="InterPro" id="IPR011990">
    <property type="entry name" value="TPR-like_helical_dom_sf"/>
</dbReference>
<dbReference type="Gene3D" id="1.25.40.10">
    <property type="entry name" value="Tetratricopeptide repeat domain"/>
    <property type="match status" value="1"/>
</dbReference>
<evidence type="ECO:0008006" key="3">
    <source>
        <dbReference type="Google" id="ProtNLM"/>
    </source>
</evidence>
<sequence>MPAAPAEADASIEEVVEKLNDEAIILCESGEFSQAIRKYQKAIAAGRNSPCILIPFNNLTAALFELGKYKSCIELAKRGWNVTRNLVPEDKVAIERFELQIQKAQALIPKASKEEKFQRRLKVAASLPRHCVSMDETRKCFPVEENVPESLFHELFSHSPRIEDRKISFFLGGIGDARHLYATMLHLHDSEKDGIAPIQRYHFVANDPNIFALTKFLIIWKLLTGFSKISIGQNLDPSMGNLAAILFICDSRIIPQYIYSILRDTMENILATISKGGSSLEWLIINKSDIPKYIAVLNHWLGIKEFETLAKSNVLQGTQDQFSKLELSPREDCENEAEFYAKYGSLSPHEKILISSDRELLKLLERNAESDEIRCHIRAKWRFNPVMMNLDTYRDMQRSVLWEKLNCGNDPYDALSQLEMTQQGQSSLRLFKDTISFFQRTAAVAVGSSLMPRFCVELLYGDVVEISEWLRFGVSNTKIPRWKRLPNRFDIIYLNHLPDNIGGHLSKLLYLTPLLRYKQTSVLKSKFSRNIVSWDSTKTFLADCQCIMDKTMLEKLTQVEVVSEPGKDDLFPLTRYTCYRPTIPRSKSHSPNSLPRIEFARWFYGLFFRLALPYNVNIYPQNTIHLSPINLTILFPLMNHLCSLHYPPHWIAEALLSIIENNVVSTCRPPRMMPATASALKEQHEERHLCTIPFYDEMATLTRIFVPLLPFNLESSSLPAQNDIYRYTFHLPGSKRYPEWPINLALIFWCDKYLVNLGDMGRQSFMNNIRPLLDPTWGDEMNSQFKGANFDTFRKKGLIIWSTIELNVQTWKVKVWMPSPLVDFIIQRGEKNEESKWYCGLFRTDTWEKWWDYPGLVSDAEKGEKWEDDVVSAGPLYYKRISEAALKLMDQKTEYS</sequence>
<dbReference type="EMBL" id="VIGI01000007">
    <property type="protein sequence ID" value="KAB8297733.1"/>
    <property type="molecule type" value="Genomic_DNA"/>
</dbReference>
<evidence type="ECO:0000313" key="2">
    <source>
        <dbReference type="Proteomes" id="UP000326757"/>
    </source>
</evidence>
<dbReference type="SUPFAM" id="SSF48452">
    <property type="entry name" value="TPR-like"/>
    <property type="match status" value="1"/>
</dbReference>
<keyword evidence="2" id="KW-1185">Reference proteome</keyword>